<accession>C2KIZ9</accession>
<evidence type="ECO:0000313" key="3">
    <source>
        <dbReference type="Proteomes" id="UP000004283"/>
    </source>
</evidence>
<comment type="caution">
    <text evidence="2">The sequence shown here is derived from an EMBL/GenBank/DDBJ whole genome shotgun (WGS) entry which is preliminary data.</text>
</comment>
<protein>
    <submittedName>
        <fullName evidence="2">Uncharacterized protein</fullName>
    </submittedName>
</protein>
<dbReference type="EMBL" id="ACKV01000027">
    <property type="protein sequence ID" value="EEJ42776.1"/>
    <property type="molecule type" value="Genomic_DNA"/>
</dbReference>
<dbReference type="AlphaFoldDB" id="C2KIZ9"/>
<feature type="transmembrane region" description="Helical" evidence="1">
    <location>
        <begin position="20"/>
        <end position="37"/>
    </location>
</feature>
<keyword evidence="1" id="KW-0812">Transmembrane</keyword>
<dbReference type="Proteomes" id="UP000004283">
    <property type="component" value="Unassembled WGS sequence"/>
</dbReference>
<dbReference type="HOGENOM" id="CLU_3073339_0_0_9"/>
<proteinExistence type="predicted"/>
<organism evidence="2 3">
    <name type="scientific">Leuconostoc mesenteroides subsp. cremoris ATCC 19254</name>
    <dbReference type="NCBI Taxonomy" id="586220"/>
    <lineage>
        <taxon>Bacteria</taxon>
        <taxon>Bacillati</taxon>
        <taxon>Bacillota</taxon>
        <taxon>Bacilli</taxon>
        <taxon>Lactobacillales</taxon>
        <taxon>Lactobacillaceae</taxon>
        <taxon>Leuconostoc</taxon>
    </lineage>
</organism>
<keyword evidence="1" id="KW-1133">Transmembrane helix</keyword>
<keyword evidence="1" id="KW-0472">Membrane</keyword>
<name>C2KIZ9_LEUMC</name>
<reference evidence="2 3" key="1">
    <citation type="submission" date="2009-04" db="EMBL/GenBank/DDBJ databases">
        <authorList>
            <person name="Qin X."/>
            <person name="Bachman B."/>
            <person name="Battles P."/>
            <person name="Bell A."/>
            <person name="Bess C."/>
            <person name="Bickham C."/>
            <person name="Chaboub L."/>
            <person name="Chen D."/>
            <person name="Coyle M."/>
            <person name="Deiros D.R."/>
            <person name="Dinh H."/>
            <person name="Forbes L."/>
            <person name="Fowler G."/>
            <person name="Francisco L."/>
            <person name="Fu Q."/>
            <person name="Gubbala S."/>
            <person name="Hale W."/>
            <person name="Han Y."/>
            <person name="Hemphill L."/>
            <person name="Highlander S.K."/>
            <person name="Hirani K."/>
            <person name="Hogues M."/>
            <person name="Jackson L."/>
            <person name="Jakkamsetti A."/>
            <person name="Javaid M."/>
            <person name="Jiang H."/>
            <person name="Korchina V."/>
            <person name="Kovar C."/>
            <person name="Lara F."/>
            <person name="Lee S."/>
            <person name="Mata R."/>
            <person name="Mathew T."/>
            <person name="Moen C."/>
            <person name="Morales K."/>
            <person name="Munidasa M."/>
            <person name="Nazareth L."/>
            <person name="Ngo R."/>
            <person name="Nguyen L."/>
            <person name="Okwuonu G."/>
            <person name="Ongeri F."/>
            <person name="Patil S."/>
            <person name="Petrosino J."/>
            <person name="Pham C."/>
            <person name="Pham P."/>
            <person name="Pu L.-L."/>
            <person name="Puazo M."/>
            <person name="Raj R."/>
            <person name="Reid J."/>
            <person name="Rouhana J."/>
            <person name="Saada N."/>
            <person name="Shang Y."/>
            <person name="Simmons D."/>
            <person name="Thornton R."/>
            <person name="Warren J."/>
            <person name="Weissenberger G."/>
            <person name="Zhang J."/>
            <person name="Zhang L."/>
            <person name="Zhou C."/>
            <person name="Zhu D."/>
            <person name="Muzny D."/>
            <person name="Worley K."/>
            <person name="Gibbs R."/>
        </authorList>
    </citation>
    <scope>NUCLEOTIDE SEQUENCE [LARGE SCALE GENOMIC DNA]</scope>
    <source>
        <strain evidence="2 3">ATCC 19254</strain>
    </source>
</reference>
<evidence type="ECO:0000256" key="1">
    <source>
        <dbReference type="SAM" id="Phobius"/>
    </source>
</evidence>
<sequence length="52" mass="6154">IFVIFLGPMILVLWNRTFDIFFGMIQISLYLNLNIFIMRTVKGTHKNSNYCP</sequence>
<evidence type="ECO:0000313" key="2">
    <source>
        <dbReference type="EMBL" id="EEJ42776.1"/>
    </source>
</evidence>
<gene>
    <name evidence="2" type="ORF">HMPREF0555_0615</name>
</gene>
<feature type="non-terminal residue" evidence="2">
    <location>
        <position position="1"/>
    </location>
</feature>